<dbReference type="AlphaFoldDB" id="A0AAP0BU81"/>
<evidence type="ECO:0000313" key="4">
    <source>
        <dbReference type="Proteomes" id="UP001418222"/>
    </source>
</evidence>
<reference evidence="3 4" key="1">
    <citation type="journal article" date="2022" name="Nat. Plants">
        <title>Genomes of leafy and leafless Platanthera orchids illuminate the evolution of mycoheterotrophy.</title>
        <authorList>
            <person name="Li M.H."/>
            <person name="Liu K.W."/>
            <person name="Li Z."/>
            <person name="Lu H.C."/>
            <person name="Ye Q.L."/>
            <person name="Zhang D."/>
            <person name="Wang J.Y."/>
            <person name="Li Y.F."/>
            <person name="Zhong Z.M."/>
            <person name="Liu X."/>
            <person name="Yu X."/>
            <person name="Liu D.K."/>
            <person name="Tu X.D."/>
            <person name="Liu B."/>
            <person name="Hao Y."/>
            <person name="Liao X.Y."/>
            <person name="Jiang Y.T."/>
            <person name="Sun W.H."/>
            <person name="Chen J."/>
            <person name="Chen Y.Q."/>
            <person name="Ai Y."/>
            <person name="Zhai J.W."/>
            <person name="Wu S.S."/>
            <person name="Zhou Z."/>
            <person name="Hsiao Y.Y."/>
            <person name="Wu W.L."/>
            <person name="Chen Y.Y."/>
            <person name="Lin Y.F."/>
            <person name="Hsu J.L."/>
            <person name="Li C.Y."/>
            <person name="Wang Z.W."/>
            <person name="Zhao X."/>
            <person name="Zhong W.Y."/>
            <person name="Ma X.K."/>
            <person name="Ma L."/>
            <person name="Huang J."/>
            <person name="Chen G.Z."/>
            <person name="Huang M.Z."/>
            <person name="Huang L."/>
            <person name="Peng D.H."/>
            <person name="Luo Y.B."/>
            <person name="Zou S.Q."/>
            <person name="Chen S.P."/>
            <person name="Lan S."/>
            <person name="Tsai W.C."/>
            <person name="Van de Peer Y."/>
            <person name="Liu Z.J."/>
        </authorList>
    </citation>
    <scope>NUCLEOTIDE SEQUENCE [LARGE SCALE GENOMIC DNA]</scope>
    <source>
        <strain evidence="3">Lor287</strain>
    </source>
</reference>
<dbReference type="Gene3D" id="3.40.250.10">
    <property type="entry name" value="Rhodanese-like domain"/>
    <property type="match status" value="1"/>
</dbReference>
<dbReference type="Proteomes" id="UP001418222">
    <property type="component" value="Unassembled WGS sequence"/>
</dbReference>
<name>A0AAP0BU81_9ASPA</name>
<evidence type="ECO:0000259" key="2">
    <source>
        <dbReference type="PROSITE" id="PS50206"/>
    </source>
</evidence>
<dbReference type="PANTHER" id="PTHR47377:SF3">
    <property type="entry name" value="RHODANESE-LIKE DOMAIN-CONTAINING PROTEIN 4A, CHLOROPLASTIC"/>
    <property type="match status" value="1"/>
</dbReference>
<dbReference type="CDD" id="cd00158">
    <property type="entry name" value="RHOD"/>
    <property type="match status" value="1"/>
</dbReference>
<dbReference type="InterPro" id="IPR044240">
    <property type="entry name" value="STR4-like"/>
</dbReference>
<accession>A0AAP0BU81</accession>
<dbReference type="InterPro" id="IPR036873">
    <property type="entry name" value="Rhodanese-like_dom_sf"/>
</dbReference>
<sequence>MSTIPLSSPEALQKLMKFLQHHHGFVPIPSHFPPISTPFHIFIRRSRPLPYISPSLSSNRHKKSLTAKFPGSFFDFPATGVSAAKIASPFYLSAAHLPLMAVLSFPLPSFAAATEQISAKINLESVLVSVDDFFNRYPYFVASIAFVWLVVIPLTEEYLNKYKFISCIDAFRKLRDDPNTQLLDIRKKQTAANLKTPNLKIFNKGAVNLEFVEGSEEEFVKEVLKSFQDPGSTIICVLDNFDGNSLEVAKLLFKNGFKEAYAIKGGVLGTDGWQAIQGTLLPPSVHVRPIKKPKKSPDHCDDEQKVNNEDGGNGQLLTSFSRNQKVMESTENGYIESSKSSPTAQNFQGRPLSPYPNV</sequence>
<dbReference type="SUPFAM" id="SSF52821">
    <property type="entry name" value="Rhodanese/Cell cycle control phosphatase"/>
    <property type="match status" value="1"/>
</dbReference>
<feature type="domain" description="Rhodanese" evidence="2">
    <location>
        <begin position="204"/>
        <end position="282"/>
    </location>
</feature>
<evidence type="ECO:0000313" key="3">
    <source>
        <dbReference type="EMBL" id="KAK8950913.1"/>
    </source>
</evidence>
<organism evidence="3 4">
    <name type="scientific">Platanthera zijinensis</name>
    <dbReference type="NCBI Taxonomy" id="2320716"/>
    <lineage>
        <taxon>Eukaryota</taxon>
        <taxon>Viridiplantae</taxon>
        <taxon>Streptophyta</taxon>
        <taxon>Embryophyta</taxon>
        <taxon>Tracheophyta</taxon>
        <taxon>Spermatophyta</taxon>
        <taxon>Magnoliopsida</taxon>
        <taxon>Liliopsida</taxon>
        <taxon>Asparagales</taxon>
        <taxon>Orchidaceae</taxon>
        <taxon>Orchidoideae</taxon>
        <taxon>Orchideae</taxon>
        <taxon>Orchidinae</taxon>
        <taxon>Platanthera</taxon>
    </lineage>
</organism>
<feature type="region of interest" description="Disordered" evidence="1">
    <location>
        <begin position="286"/>
        <end position="358"/>
    </location>
</feature>
<dbReference type="EMBL" id="JBBWWQ010000003">
    <property type="protein sequence ID" value="KAK8950913.1"/>
    <property type="molecule type" value="Genomic_DNA"/>
</dbReference>
<evidence type="ECO:0000256" key="1">
    <source>
        <dbReference type="SAM" id="MobiDB-lite"/>
    </source>
</evidence>
<feature type="compositionally biased region" description="Polar residues" evidence="1">
    <location>
        <begin position="315"/>
        <end position="348"/>
    </location>
</feature>
<comment type="caution">
    <text evidence="3">The sequence shown here is derived from an EMBL/GenBank/DDBJ whole genome shotgun (WGS) entry which is preliminary data.</text>
</comment>
<gene>
    <name evidence="3" type="ORF">KSP39_PZI003926</name>
</gene>
<dbReference type="Pfam" id="PF00581">
    <property type="entry name" value="Rhodanese"/>
    <property type="match status" value="1"/>
</dbReference>
<dbReference type="PANTHER" id="PTHR47377">
    <property type="entry name" value="RHODANESE-LIKE DOMAIN-CONTAINING PROTEIN 4, CHLOROPLASTIC"/>
    <property type="match status" value="1"/>
</dbReference>
<protein>
    <recommendedName>
        <fullName evidence="2">Rhodanese domain-containing protein</fullName>
    </recommendedName>
</protein>
<proteinExistence type="predicted"/>
<dbReference type="InterPro" id="IPR001763">
    <property type="entry name" value="Rhodanese-like_dom"/>
</dbReference>
<feature type="compositionally biased region" description="Basic and acidic residues" evidence="1">
    <location>
        <begin position="295"/>
        <end position="308"/>
    </location>
</feature>
<keyword evidence="4" id="KW-1185">Reference proteome</keyword>
<dbReference type="PROSITE" id="PS50206">
    <property type="entry name" value="RHODANESE_3"/>
    <property type="match status" value="1"/>
</dbReference>